<gene>
    <name evidence="1" type="primary">78</name>
    <name evidence="1" type="ORF">SEA_LILSPOTTY_78</name>
</gene>
<reference evidence="1 2" key="1">
    <citation type="submission" date="2019-05" db="EMBL/GenBank/DDBJ databases">
        <authorList>
            <person name="Kim R."/>
            <person name="Haleblian K.L."/>
            <person name="Torres C.-L.T."/>
            <person name="Chong M.Y."/>
            <person name="Duong K."/>
            <person name="Lee C."/>
            <person name="Lai L.T."/>
            <person name="Ballew A.S."/>
            <person name="Ly A.M."/>
            <person name="Wu S."/>
            <person name="Ngo R.T."/>
            <person name="Freise A.C."/>
            <person name="Reddi K."/>
            <person name="Moberg-Parker J."/>
            <person name="Garlena R.A."/>
            <person name="Russell D.A."/>
            <person name="Pope W.H."/>
            <person name="Jacobs-Sera D."/>
            <person name="Hatfull G.F."/>
        </authorList>
    </citation>
    <scope>NUCLEOTIDE SEQUENCE [LARGE SCALE GENOMIC DNA]</scope>
</reference>
<dbReference type="Proteomes" id="UP000318419">
    <property type="component" value="Genome"/>
</dbReference>
<sequence length="101" mass="11357">MRDLEIRIAEVIRPWLRRKREAEELAGEIAAVVQPRIDTVEQLDALPDHSIIRCASGAGWHKQELTCSPGEPWWCAGSEIECPSSAIPLPARVLYTPEVDR</sequence>
<dbReference type="KEGG" id="vg:80019468"/>
<accession>A0A4Y6EM80</accession>
<organism evidence="1 2">
    <name type="scientific">Mycobacterium phage LilSpotty</name>
    <dbReference type="NCBI Taxonomy" id="2588512"/>
    <lineage>
        <taxon>Viruses</taxon>
        <taxon>Duplodnaviria</taxon>
        <taxon>Heunggongvirae</taxon>
        <taxon>Uroviricota</taxon>
        <taxon>Caudoviricetes</taxon>
        <taxon>Lilspottyvirus</taxon>
        <taxon>Lilspottyvirus lilspotty</taxon>
    </lineage>
</organism>
<keyword evidence="2" id="KW-1185">Reference proteome</keyword>
<evidence type="ECO:0000313" key="1">
    <source>
        <dbReference type="EMBL" id="QDF19810.1"/>
    </source>
</evidence>
<dbReference type="GeneID" id="80019468"/>
<protein>
    <submittedName>
        <fullName evidence="1">Uncharacterized protein</fullName>
    </submittedName>
</protein>
<dbReference type="RefSeq" id="YP_010754867.1">
    <property type="nucleotide sequence ID" value="NC_073464.1"/>
</dbReference>
<dbReference type="EMBL" id="MK977707">
    <property type="protein sequence ID" value="QDF19810.1"/>
    <property type="molecule type" value="Genomic_DNA"/>
</dbReference>
<evidence type="ECO:0000313" key="2">
    <source>
        <dbReference type="Proteomes" id="UP000318419"/>
    </source>
</evidence>
<proteinExistence type="predicted"/>
<name>A0A4Y6EM80_9CAUD</name>